<dbReference type="HOGENOM" id="CLU_048479_0_1_1"/>
<proteinExistence type="predicted"/>
<evidence type="ECO:0008006" key="4">
    <source>
        <dbReference type="Google" id="ProtNLM"/>
    </source>
</evidence>
<sequence>MGSGRPFPKLSWRRRHKVVAAALCAAATLVLPAVLREAEEHVHAAGSSSAAADALLPPPEEALRRATHLVVVAGHAVFTALDHGGGAVEREASWFLEPFQHGQLTTMIEHIHKGVELAAADNRSLVLFSGGQTRAAAGPRSEALSYWEAAEAEGWFGLPQVQPRVHLEEQARDSLENLLFSVCRFNELTGRYPQTITVVSFGFKRRRFQELHRAALRFPRHRFHFVGVDPPGLTAAVTQGETAHSAKPFESDPYGSAA</sequence>
<dbReference type="PaxDb" id="2903-EOD31068"/>
<accession>A0A0D3K5N3</accession>
<name>A0A0D3K5N3_EMIH1</name>
<reference evidence="3" key="1">
    <citation type="journal article" date="2013" name="Nature">
        <title>Pan genome of the phytoplankton Emiliania underpins its global distribution.</title>
        <authorList>
            <person name="Read B.A."/>
            <person name="Kegel J."/>
            <person name="Klute M.J."/>
            <person name="Kuo A."/>
            <person name="Lefebvre S.C."/>
            <person name="Maumus F."/>
            <person name="Mayer C."/>
            <person name="Miller J."/>
            <person name="Monier A."/>
            <person name="Salamov A."/>
            <person name="Young J."/>
            <person name="Aguilar M."/>
            <person name="Claverie J.M."/>
            <person name="Frickenhaus S."/>
            <person name="Gonzalez K."/>
            <person name="Herman E.K."/>
            <person name="Lin Y.C."/>
            <person name="Napier J."/>
            <person name="Ogata H."/>
            <person name="Sarno A.F."/>
            <person name="Shmutz J."/>
            <person name="Schroeder D."/>
            <person name="de Vargas C."/>
            <person name="Verret F."/>
            <person name="von Dassow P."/>
            <person name="Valentin K."/>
            <person name="Van de Peer Y."/>
            <person name="Wheeler G."/>
            <person name="Dacks J.B."/>
            <person name="Delwiche C.F."/>
            <person name="Dyhrman S.T."/>
            <person name="Glockner G."/>
            <person name="John U."/>
            <person name="Richards T."/>
            <person name="Worden A.Z."/>
            <person name="Zhang X."/>
            <person name="Grigoriev I.V."/>
            <person name="Allen A.E."/>
            <person name="Bidle K."/>
            <person name="Borodovsky M."/>
            <person name="Bowler C."/>
            <person name="Brownlee C."/>
            <person name="Cock J.M."/>
            <person name="Elias M."/>
            <person name="Gladyshev V.N."/>
            <person name="Groth M."/>
            <person name="Guda C."/>
            <person name="Hadaegh A."/>
            <person name="Iglesias-Rodriguez M.D."/>
            <person name="Jenkins J."/>
            <person name="Jones B.M."/>
            <person name="Lawson T."/>
            <person name="Leese F."/>
            <person name="Lindquist E."/>
            <person name="Lobanov A."/>
            <person name="Lomsadze A."/>
            <person name="Malik S.B."/>
            <person name="Marsh M.E."/>
            <person name="Mackinder L."/>
            <person name="Mock T."/>
            <person name="Mueller-Roeber B."/>
            <person name="Pagarete A."/>
            <person name="Parker M."/>
            <person name="Probert I."/>
            <person name="Quesneville H."/>
            <person name="Raines C."/>
            <person name="Rensing S.A."/>
            <person name="Riano-Pachon D.M."/>
            <person name="Richier S."/>
            <person name="Rokitta S."/>
            <person name="Shiraiwa Y."/>
            <person name="Soanes D.M."/>
            <person name="van der Giezen M."/>
            <person name="Wahlund T.M."/>
            <person name="Williams B."/>
            <person name="Wilson W."/>
            <person name="Wolfe G."/>
            <person name="Wurch L.L."/>
        </authorList>
    </citation>
    <scope>NUCLEOTIDE SEQUENCE</scope>
</reference>
<dbReference type="PANTHER" id="PTHR28110">
    <property type="entry name" value="TRANSMEMBRANE PROTEIN"/>
    <property type="match status" value="1"/>
</dbReference>
<dbReference type="AlphaFoldDB" id="A0A0D3K5N3"/>
<dbReference type="PANTHER" id="PTHR28110:SF1">
    <property type="entry name" value="TRANSMEMBRANE PROTEIN"/>
    <property type="match status" value="1"/>
</dbReference>
<dbReference type="InterPro" id="IPR055323">
    <property type="entry name" value="C57A10.07/YOR238W"/>
</dbReference>
<dbReference type="eggNOG" id="KOG4533">
    <property type="taxonomic scope" value="Eukaryota"/>
</dbReference>
<dbReference type="KEGG" id="ehx:EMIHUDRAFT_99310"/>
<dbReference type="EnsemblProtists" id="EOD31068">
    <property type="protein sequence ID" value="EOD31068"/>
    <property type="gene ID" value="EMIHUDRAFT_99310"/>
</dbReference>
<dbReference type="Proteomes" id="UP000013827">
    <property type="component" value="Unassembled WGS sequence"/>
</dbReference>
<organism evidence="2 3">
    <name type="scientific">Emiliania huxleyi (strain CCMP1516)</name>
    <dbReference type="NCBI Taxonomy" id="280463"/>
    <lineage>
        <taxon>Eukaryota</taxon>
        <taxon>Haptista</taxon>
        <taxon>Haptophyta</taxon>
        <taxon>Prymnesiophyceae</taxon>
        <taxon>Isochrysidales</taxon>
        <taxon>Noelaerhabdaceae</taxon>
        <taxon>Emiliania</taxon>
    </lineage>
</organism>
<keyword evidence="3" id="KW-1185">Reference proteome</keyword>
<feature type="region of interest" description="Disordered" evidence="1">
    <location>
        <begin position="237"/>
        <end position="258"/>
    </location>
</feature>
<protein>
    <recommendedName>
        <fullName evidence="4">DUF218 domain-containing protein</fullName>
    </recommendedName>
</protein>
<reference evidence="2" key="2">
    <citation type="submission" date="2024-10" db="UniProtKB">
        <authorList>
            <consortium name="EnsemblProtists"/>
        </authorList>
    </citation>
    <scope>IDENTIFICATION</scope>
</reference>
<dbReference type="GeneID" id="17276341"/>
<dbReference type="STRING" id="2903.R1D6V6"/>
<evidence type="ECO:0000313" key="3">
    <source>
        <dbReference type="Proteomes" id="UP000013827"/>
    </source>
</evidence>
<evidence type="ECO:0000256" key="1">
    <source>
        <dbReference type="SAM" id="MobiDB-lite"/>
    </source>
</evidence>
<dbReference type="RefSeq" id="XP_005783497.1">
    <property type="nucleotide sequence ID" value="XM_005783440.1"/>
</dbReference>
<dbReference type="GO" id="GO:0005737">
    <property type="term" value="C:cytoplasm"/>
    <property type="evidence" value="ECO:0007669"/>
    <property type="project" value="TreeGrafter"/>
</dbReference>
<evidence type="ECO:0000313" key="2">
    <source>
        <dbReference type="EnsemblProtists" id="EOD31068"/>
    </source>
</evidence>